<proteinExistence type="inferred from homology"/>
<name>A0A0D5LRW7_MAREN</name>
<accession>A0A0D5LRW7</accession>
<dbReference type="Pfam" id="PF02152">
    <property type="entry name" value="FolB"/>
    <property type="match status" value="1"/>
</dbReference>
<dbReference type="InterPro" id="IPR006157">
    <property type="entry name" value="FolB_dom"/>
</dbReference>
<dbReference type="GO" id="GO:0004150">
    <property type="term" value="F:dihydroneopterin aldolase activity"/>
    <property type="evidence" value="ECO:0007669"/>
    <property type="project" value="UniProtKB-UniRule"/>
</dbReference>
<dbReference type="KEGG" id="mey:TM49_15160"/>
<comment type="function">
    <text evidence="6">Catalyzes the conversion of 7,8-dihydroneopterin to 6-hydroxymethyl-7,8-dihydropterin.</text>
</comment>
<dbReference type="EC" id="4.1.2.25" evidence="6"/>
<reference evidence="8 9" key="1">
    <citation type="journal article" date="2015" name="Genome Announc.">
        <title>Complete genome sequence of Martelella endophytica YC6887, which has antifungal activity associated with a halophyte.</title>
        <authorList>
            <person name="Khan A."/>
            <person name="Khan H."/>
            <person name="Chung E.J."/>
            <person name="Hossain M.T."/>
            <person name="Chung Y.R."/>
        </authorList>
    </citation>
    <scope>NUCLEOTIDE SEQUENCE [LARGE SCALE GENOMIC DNA]</scope>
    <source>
        <strain evidence="8">YC6887</strain>
    </source>
</reference>
<dbReference type="SUPFAM" id="SSF55620">
    <property type="entry name" value="Tetrahydrobiopterin biosynthesis enzymes-like"/>
    <property type="match status" value="1"/>
</dbReference>
<dbReference type="AlphaFoldDB" id="A0A0D5LRW7"/>
<dbReference type="Proteomes" id="UP000032611">
    <property type="component" value="Chromosome"/>
</dbReference>
<dbReference type="RefSeq" id="WP_045682494.1">
    <property type="nucleotide sequence ID" value="NZ_CP010803.1"/>
</dbReference>
<feature type="domain" description="Dihydroneopterin aldolase/epimerase" evidence="7">
    <location>
        <begin position="7"/>
        <end position="120"/>
    </location>
</feature>
<sequence>MNGRYTIVLKNCAFFSTHGVMPEEETLGQRFYVDATLNIIDENAVLNDDFSAAVDYGEVYKVISEVVTKRRFRLIEALAHAIAVAVCDRYAPIRSVEIVVRKPSAPVHGLLDYAEARVSYDAG</sequence>
<keyword evidence="9" id="KW-1185">Reference proteome</keyword>
<dbReference type="GO" id="GO:0016787">
    <property type="term" value="F:hydrolase activity"/>
    <property type="evidence" value="ECO:0007669"/>
    <property type="project" value="UniProtKB-KW"/>
</dbReference>
<evidence type="ECO:0000256" key="6">
    <source>
        <dbReference type="RuleBase" id="RU362079"/>
    </source>
</evidence>
<dbReference type="EMBL" id="CP010803">
    <property type="protein sequence ID" value="AJY46710.1"/>
    <property type="molecule type" value="Genomic_DNA"/>
</dbReference>
<evidence type="ECO:0000256" key="5">
    <source>
        <dbReference type="ARBA" id="ARBA00023239"/>
    </source>
</evidence>
<dbReference type="PANTHER" id="PTHR42844:SF1">
    <property type="entry name" value="DIHYDRONEOPTERIN ALDOLASE 1-RELATED"/>
    <property type="match status" value="1"/>
</dbReference>
<evidence type="ECO:0000256" key="2">
    <source>
        <dbReference type="ARBA" id="ARBA00005013"/>
    </source>
</evidence>
<dbReference type="NCBIfam" id="TIGR00525">
    <property type="entry name" value="folB"/>
    <property type="match status" value="1"/>
</dbReference>
<evidence type="ECO:0000256" key="3">
    <source>
        <dbReference type="ARBA" id="ARBA00005708"/>
    </source>
</evidence>
<evidence type="ECO:0000313" key="8">
    <source>
        <dbReference type="EMBL" id="AJY46710.1"/>
    </source>
</evidence>
<evidence type="ECO:0000256" key="1">
    <source>
        <dbReference type="ARBA" id="ARBA00001353"/>
    </source>
</evidence>
<dbReference type="OrthoDB" id="9808041at2"/>
<keyword evidence="5 6" id="KW-0456">Lyase</keyword>
<protein>
    <recommendedName>
        <fullName evidence="6">7,8-dihydroneopterin aldolase</fullName>
        <ecNumber evidence="6">4.1.2.25</ecNumber>
    </recommendedName>
</protein>
<dbReference type="GO" id="GO:0005737">
    <property type="term" value="C:cytoplasm"/>
    <property type="evidence" value="ECO:0007669"/>
    <property type="project" value="TreeGrafter"/>
</dbReference>
<dbReference type="PANTHER" id="PTHR42844">
    <property type="entry name" value="DIHYDRONEOPTERIN ALDOLASE 1-RELATED"/>
    <property type="match status" value="1"/>
</dbReference>
<organism evidence="8 9">
    <name type="scientific">Martelella endophytica</name>
    <dbReference type="NCBI Taxonomy" id="1486262"/>
    <lineage>
        <taxon>Bacteria</taxon>
        <taxon>Pseudomonadati</taxon>
        <taxon>Pseudomonadota</taxon>
        <taxon>Alphaproteobacteria</taxon>
        <taxon>Hyphomicrobiales</taxon>
        <taxon>Aurantimonadaceae</taxon>
        <taxon>Martelella</taxon>
    </lineage>
</organism>
<dbReference type="GO" id="GO:0046654">
    <property type="term" value="P:tetrahydrofolate biosynthetic process"/>
    <property type="evidence" value="ECO:0007669"/>
    <property type="project" value="UniProtKB-UniRule"/>
</dbReference>
<evidence type="ECO:0000313" key="9">
    <source>
        <dbReference type="Proteomes" id="UP000032611"/>
    </source>
</evidence>
<gene>
    <name evidence="8" type="ORF">TM49_15160</name>
</gene>
<dbReference type="Gene3D" id="3.30.1130.10">
    <property type="match status" value="1"/>
</dbReference>
<keyword evidence="8" id="KW-0378">Hydrolase</keyword>
<dbReference type="PATRIC" id="fig|1486262.3.peg.3133"/>
<dbReference type="SMART" id="SM00905">
    <property type="entry name" value="FolB"/>
    <property type="match status" value="1"/>
</dbReference>
<evidence type="ECO:0000259" key="7">
    <source>
        <dbReference type="SMART" id="SM00905"/>
    </source>
</evidence>
<dbReference type="HOGENOM" id="CLU_112632_1_4_5"/>
<dbReference type="CDD" id="cd00534">
    <property type="entry name" value="DHNA_DHNTPE"/>
    <property type="match status" value="1"/>
</dbReference>
<evidence type="ECO:0000256" key="4">
    <source>
        <dbReference type="ARBA" id="ARBA00022909"/>
    </source>
</evidence>
<dbReference type="GO" id="GO:0046656">
    <property type="term" value="P:folic acid biosynthetic process"/>
    <property type="evidence" value="ECO:0007669"/>
    <property type="project" value="UniProtKB-UniRule"/>
</dbReference>
<comment type="similarity">
    <text evidence="3 6">Belongs to the DHNA family.</text>
</comment>
<dbReference type="NCBIfam" id="TIGR00526">
    <property type="entry name" value="folB_dom"/>
    <property type="match status" value="1"/>
</dbReference>
<keyword evidence="4 6" id="KW-0289">Folate biosynthesis</keyword>
<dbReference type="InterPro" id="IPR043133">
    <property type="entry name" value="GTP-CH-I_C/QueF"/>
</dbReference>
<dbReference type="InterPro" id="IPR006156">
    <property type="entry name" value="Dihydroneopterin_aldolase"/>
</dbReference>
<comment type="pathway">
    <text evidence="2 6">Cofactor biosynthesis; tetrahydrofolate biosynthesis; 2-amino-4-hydroxy-6-hydroxymethyl-7,8-dihydropteridine diphosphate from 7,8-dihydroneopterin triphosphate: step 3/4.</text>
</comment>
<comment type="catalytic activity">
    <reaction evidence="1 6">
        <text>7,8-dihydroneopterin = 6-hydroxymethyl-7,8-dihydropterin + glycolaldehyde</text>
        <dbReference type="Rhea" id="RHEA:10540"/>
        <dbReference type="ChEBI" id="CHEBI:17001"/>
        <dbReference type="ChEBI" id="CHEBI:17071"/>
        <dbReference type="ChEBI" id="CHEBI:44841"/>
        <dbReference type="EC" id="4.1.2.25"/>
    </reaction>
</comment>
<dbReference type="STRING" id="1486262.TM49_15160"/>
<dbReference type="UniPathway" id="UPA00077">
    <property type="reaction ID" value="UER00154"/>
</dbReference>